<evidence type="ECO:0000256" key="2">
    <source>
        <dbReference type="ARBA" id="ARBA00004123"/>
    </source>
</evidence>
<feature type="compositionally biased region" description="Basic residues" evidence="10">
    <location>
        <begin position="127"/>
        <end position="137"/>
    </location>
</feature>
<dbReference type="GO" id="GO:0061015">
    <property type="term" value="P:snRNA import into nucleus"/>
    <property type="evidence" value="ECO:0007669"/>
    <property type="project" value="InterPro"/>
</dbReference>
<evidence type="ECO:0000313" key="13">
    <source>
        <dbReference type="Proteomes" id="UP000307440"/>
    </source>
</evidence>
<evidence type="ECO:0000259" key="11">
    <source>
        <dbReference type="Pfam" id="PF21974"/>
    </source>
</evidence>
<keyword evidence="6" id="KW-0813">Transport</keyword>
<dbReference type="GO" id="GO:0005737">
    <property type="term" value="C:cytoplasm"/>
    <property type="evidence" value="ECO:0007669"/>
    <property type="project" value="UniProtKB-SubCell"/>
</dbReference>
<gene>
    <name evidence="12" type="ORF">FA15DRAFT_658917</name>
</gene>
<dbReference type="Pfam" id="PF21974">
    <property type="entry name" value="SPN1_m3Gcap_bd"/>
    <property type="match status" value="1"/>
</dbReference>
<evidence type="ECO:0000313" key="12">
    <source>
        <dbReference type="EMBL" id="TFK20647.1"/>
    </source>
</evidence>
<comment type="function">
    <text evidence="1">Functions as an U snRNP-specific nuclear import adapter. Involved in the trimethylguanosine (m3G)-cap-dependent nuclear import of U snRNPs. Binds specifically to the terminal m3G-cap U snRNAs.</text>
</comment>
<evidence type="ECO:0000256" key="8">
    <source>
        <dbReference type="ARBA" id="ARBA00022884"/>
    </source>
</evidence>
<proteinExistence type="inferred from homology"/>
<evidence type="ECO:0000256" key="3">
    <source>
        <dbReference type="ARBA" id="ARBA00004496"/>
    </source>
</evidence>
<organism evidence="12 13">
    <name type="scientific">Coprinopsis marcescibilis</name>
    <name type="common">Agaric fungus</name>
    <name type="synonym">Psathyrella marcescibilis</name>
    <dbReference type="NCBI Taxonomy" id="230819"/>
    <lineage>
        <taxon>Eukaryota</taxon>
        <taxon>Fungi</taxon>
        <taxon>Dikarya</taxon>
        <taxon>Basidiomycota</taxon>
        <taxon>Agaricomycotina</taxon>
        <taxon>Agaricomycetes</taxon>
        <taxon>Agaricomycetidae</taxon>
        <taxon>Agaricales</taxon>
        <taxon>Agaricineae</taxon>
        <taxon>Psathyrellaceae</taxon>
        <taxon>Coprinopsis</taxon>
    </lineage>
</organism>
<evidence type="ECO:0000256" key="6">
    <source>
        <dbReference type="ARBA" id="ARBA00022448"/>
    </source>
</evidence>
<sequence>MTTTSDRKSSYKLPSTVIRERFITQEARRSKALEDQKRRRAQRIDSSRQLDLFANLNLNDDSEDDDIAEEDAANVPPSGAIGPYVAMLKENDQSSETTSTYPQSNAATLAPTVDVTLEIEPEPSQEHRRKRKKKKRNTNYSKPSKWADQCMYAELLELGEGERLLEGGEEDDCLPKDLETGWVAVAPVPMGKRCLLVTHQSSGVGGVVPNTTLRSRLLGKTLIPRFPSLLPALTVLDCILDVHWRDNGIIHVLDVIRWKGQDVGDCDAAFRFWWRDTRLKEIPQILPPSIKFHLSKPRPGQLCDEGRPSRYQFPYPTYLVPIPYHANTSLISLDSQIIPAARSVRSITVDIPCPIQSHNEESEHGDQYNMEVEAPSKPSSTFTFGPSVTISPASTAIRSDGLLLYVLEAAYEPGTGPLSSWVPIEDVETGDMVTEDYDHVQGSYLRGPLDLFHRLVKRRLERAQYKSLGQGSGTGAAMDL</sequence>
<dbReference type="EMBL" id="ML210292">
    <property type="protein sequence ID" value="TFK20647.1"/>
    <property type="molecule type" value="Genomic_DNA"/>
</dbReference>
<keyword evidence="13" id="KW-1185">Reference proteome</keyword>
<evidence type="ECO:0000256" key="10">
    <source>
        <dbReference type="SAM" id="MobiDB-lite"/>
    </source>
</evidence>
<dbReference type="Proteomes" id="UP000307440">
    <property type="component" value="Unassembled WGS sequence"/>
</dbReference>
<comment type="similarity">
    <text evidence="4">Belongs to the snurportin family.</text>
</comment>
<protein>
    <recommendedName>
        <fullName evidence="5">Snurportin-1</fullName>
    </recommendedName>
</protein>
<evidence type="ECO:0000256" key="1">
    <source>
        <dbReference type="ARBA" id="ARBA00003975"/>
    </source>
</evidence>
<keyword evidence="8" id="KW-0694">RNA-binding</keyword>
<dbReference type="Gene3D" id="3.30.470.30">
    <property type="entry name" value="DNA ligase/mRNA capping enzyme"/>
    <property type="match status" value="1"/>
</dbReference>
<evidence type="ECO:0000256" key="5">
    <source>
        <dbReference type="ARBA" id="ARBA00016034"/>
    </source>
</evidence>
<dbReference type="AlphaFoldDB" id="A0A5C3KL14"/>
<keyword evidence="9" id="KW-0539">Nucleus</keyword>
<feature type="region of interest" description="Disordered" evidence="10">
    <location>
        <begin position="120"/>
        <end position="142"/>
    </location>
</feature>
<dbReference type="PANTHER" id="PTHR13403">
    <property type="entry name" value="SNURPORTIN1 RNUT1 PROTEIN RNA, U TRANSPORTER 1"/>
    <property type="match status" value="1"/>
</dbReference>
<dbReference type="PANTHER" id="PTHR13403:SF6">
    <property type="entry name" value="SNURPORTIN-1"/>
    <property type="match status" value="1"/>
</dbReference>
<dbReference type="STRING" id="230819.A0A5C3KL14"/>
<accession>A0A5C3KL14</accession>
<dbReference type="GO" id="GO:0003723">
    <property type="term" value="F:RNA binding"/>
    <property type="evidence" value="ECO:0007669"/>
    <property type="project" value="UniProtKB-KW"/>
</dbReference>
<name>A0A5C3KL14_COPMA</name>
<dbReference type="OrthoDB" id="10003593at2759"/>
<evidence type="ECO:0000256" key="4">
    <source>
        <dbReference type="ARBA" id="ARBA00007540"/>
    </source>
</evidence>
<dbReference type="InterPro" id="IPR047857">
    <property type="entry name" value="Snurportin1_C"/>
</dbReference>
<comment type="subcellular location">
    <subcellularLocation>
        <location evidence="3">Cytoplasm</location>
    </subcellularLocation>
    <subcellularLocation>
        <location evidence="2">Nucleus</location>
    </subcellularLocation>
</comment>
<dbReference type="InterPro" id="IPR017336">
    <property type="entry name" value="Snurportin-1"/>
</dbReference>
<reference evidence="12 13" key="1">
    <citation type="journal article" date="2019" name="Nat. Ecol. Evol.">
        <title>Megaphylogeny resolves global patterns of mushroom evolution.</title>
        <authorList>
            <person name="Varga T."/>
            <person name="Krizsan K."/>
            <person name="Foldi C."/>
            <person name="Dima B."/>
            <person name="Sanchez-Garcia M."/>
            <person name="Sanchez-Ramirez S."/>
            <person name="Szollosi G.J."/>
            <person name="Szarkandi J.G."/>
            <person name="Papp V."/>
            <person name="Albert L."/>
            <person name="Andreopoulos W."/>
            <person name="Angelini C."/>
            <person name="Antonin V."/>
            <person name="Barry K.W."/>
            <person name="Bougher N.L."/>
            <person name="Buchanan P."/>
            <person name="Buyck B."/>
            <person name="Bense V."/>
            <person name="Catcheside P."/>
            <person name="Chovatia M."/>
            <person name="Cooper J."/>
            <person name="Damon W."/>
            <person name="Desjardin D."/>
            <person name="Finy P."/>
            <person name="Geml J."/>
            <person name="Haridas S."/>
            <person name="Hughes K."/>
            <person name="Justo A."/>
            <person name="Karasinski D."/>
            <person name="Kautmanova I."/>
            <person name="Kiss B."/>
            <person name="Kocsube S."/>
            <person name="Kotiranta H."/>
            <person name="LaButti K.M."/>
            <person name="Lechner B.E."/>
            <person name="Liimatainen K."/>
            <person name="Lipzen A."/>
            <person name="Lukacs Z."/>
            <person name="Mihaltcheva S."/>
            <person name="Morgado L.N."/>
            <person name="Niskanen T."/>
            <person name="Noordeloos M.E."/>
            <person name="Ohm R.A."/>
            <person name="Ortiz-Santana B."/>
            <person name="Ovrebo C."/>
            <person name="Racz N."/>
            <person name="Riley R."/>
            <person name="Savchenko A."/>
            <person name="Shiryaev A."/>
            <person name="Soop K."/>
            <person name="Spirin V."/>
            <person name="Szebenyi C."/>
            <person name="Tomsovsky M."/>
            <person name="Tulloss R.E."/>
            <person name="Uehling J."/>
            <person name="Grigoriev I.V."/>
            <person name="Vagvolgyi C."/>
            <person name="Papp T."/>
            <person name="Martin F.M."/>
            <person name="Miettinen O."/>
            <person name="Hibbett D.S."/>
            <person name="Nagy L.G."/>
        </authorList>
    </citation>
    <scope>NUCLEOTIDE SEQUENCE [LARGE SCALE GENOMIC DNA]</scope>
    <source>
        <strain evidence="12 13">CBS 121175</strain>
    </source>
</reference>
<feature type="domain" description="Snurportin-1 m3G cap-binding" evidence="11">
    <location>
        <begin position="174"/>
        <end position="286"/>
    </location>
</feature>
<evidence type="ECO:0000256" key="9">
    <source>
        <dbReference type="ARBA" id="ARBA00023242"/>
    </source>
</evidence>
<dbReference type="GO" id="GO:0005634">
    <property type="term" value="C:nucleus"/>
    <property type="evidence" value="ECO:0007669"/>
    <property type="project" value="UniProtKB-SubCell"/>
</dbReference>
<evidence type="ECO:0000256" key="7">
    <source>
        <dbReference type="ARBA" id="ARBA00022490"/>
    </source>
</evidence>
<keyword evidence="7" id="KW-0963">Cytoplasm</keyword>